<comment type="subcellular location">
    <subcellularLocation>
        <location evidence="9">Cytoplasm</location>
    </subcellularLocation>
</comment>
<evidence type="ECO:0000256" key="6">
    <source>
        <dbReference type="ARBA" id="ARBA00023154"/>
    </source>
</evidence>
<feature type="active site" description="Proton donor" evidence="9">
    <location>
        <position position="79"/>
    </location>
</feature>
<feature type="active site" description="Proton acceptor" evidence="9">
    <location>
        <position position="230"/>
    </location>
</feature>
<feature type="binding site" evidence="9">
    <location>
        <position position="16"/>
    </location>
    <ligand>
        <name>substrate</name>
    </ligand>
</feature>
<evidence type="ECO:0000256" key="3">
    <source>
        <dbReference type="ARBA" id="ARBA00013080"/>
    </source>
</evidence>
<organism evidence="11 12">
    <name type="scientific">Polynucleobacter victoriensis</name>
    <dbReference type="NCBI Taxonomy" id="2049319"/>
    <lineage>
        <taxon>Bacteria</taxon>
        <taxon>Pseudomonadati</taxon>
        <taxon>Pseudomonadota</taxon>
        <taxon>Betaproteobacteria</taxon>
        <taxon>Burkholderiales</taxon>
        <taxon>Burkholderiaceae</taxon>
        <taxon>Polynucleobacter</taxon>
    </lineage>
</organism>
<feature type="site" description="Could be important to modulate the pK values of the two catalytic cysteine residues" evidence="9">
    <location>
        <position position="172"/>
    </location>
</feature>
<dbReference type="GO" id="GO:0008837">
    <property type="term" value="F:diaminopimelate epimerase activity"/>
    <property type="evidence" value="ECO:0007669"/>
    <property type="project" value="UniProtKB-UniRule"/>
</dbReference>
<evidence type="ECO:0000256" key="5">
    <source>
        <dbReference type="ARBA" id="ARBA00022605"/>
    </source>
</evidence>
<keyword evidence="6 9" id="KW-0457">Lysine biosynthesis</keyword>
<evidence type="ECO:0000256" key="1">
    <source>
        <dbReference type="ARBA" id="ARBA00005196"/>
    </source>
</evidence>
<feature type="site" description="Could be important to modulate the pK values of the two catalytic cysteine residues" evidence="9">
    <location>
        <position position="221"/>
    </location>
</feature>
<feature type="binding site" evidence="9">
    <location>
        <position position="203"/>
    </location>
    <ligand>
        <name>substrate</name>
    </ligand>
</feature>
<comment type="catalytic activity">
    <reaction evidence="8 9">
        <text>(2S,6S)-2,6-diaminopimelate = meso-2,6-diaminopimelate</text>
        <dbReference type="Rhea" id="RHEA:15393"/>
        <dbReference type="ChEBI" id="CHEBI:57609"/>
        <dbReference type="ChEBI" id="CHEBI:57791"/>
        <dbReference type="EC" id="5.1.1.7"/>
    </reaction>
</comment>
<feature type="active site" evidence="10">
    <location>
        <position position="79"/>
    </location>
</feature>
<dbReference type="SUPFAM" id="SSF54506">
    <property type="entry name" value="Diaminopimelate epimerase-like"/>
    <property type="match status" value="1"/>
</dbReference>
<evidence type="ECO:0000256" key="2">
    <source>
        <dbReference type="ARBA" id="ARBA00010219"/>
    </source>
</evidence>
<sequence length="291" mass="31267">MTKLTLRFTKMHGAGNDFIVLDGLSQDLSQITKEQWVKLAHRQFGIGADQILLVEKPTVPNAEFRYRIFNSDGSEVEQCGNGSRCFVRFVREKGLTSNKTVKVQVAHTILSLTETHDGQVVVNMGAPILTPADIPFMDAGLNSKKEGSTTLYELPLSNGSAWISAVSMGNPHAVQIVSDVDSAPVTTAGAEIEKHAAFPKKVNAGFLQILNRNEIKLRVFERGSGETLACGTGACAAVVSGILRGQLDSPVLVHTRGGDLSIEWDGKTSLQSDVMMTGPAVTVFEGVVTLE</sequence>
<dbReference type="InterPro" id="IPR001653">
    <property type="entry name" value="DAP_epimerase_DapF"/>
</dbReference>
<feature type="binding site" evidence="9">
    <location>
        <position position="70"/>
    </location>
    <ligand>
        <name>substrate</name>
    </ligand>
</feature>
<dbReference type="UniPathway" id="UPA00034">
    <property type="reaction ID" value="UER00025"/>
</dbReference>
<feature type="binding site" evidence="9">
    <location>
        <begin position="231"/>
        <end position="232"/>
    </location>
    <ligand>
        <name>substrate</name>
    </ligand>
</feature>
<comment type="similarity">
    <text evidence="2 9">Belongs to the diaminopimelate epimerase family.</text>
</comment>
<dbReference type="Proteomes" id="UP000197215">
    <property type="component" value="Unassembled WGS sequence"/>
</dbReference>
<keyword evidence="7 9" id="KW-0413">Isomerase</keyword>
<dbReference type="EMBL" id="FYEX01000001">
    <property type="protein sequence ID" value="SNC63869.1"/>
    <property type="molecule type" value="Genomic_DNA"/>
</dbReference>
<feature type="binding site" evidence="9">
    <location>
        <position position="50"/>
    </location>
    <ligand>
        <name>substrate</name>
    </ligand>
</feature>
<gene>
    <name evidence="9" type="primary">dapF</name>
    <name evidence="11" type="ORF">SAMN06295916_0976</name>
</gene>
<evidence type="ECO:0000256" key="8">
    <source>
        <dbReference type="ARBA" id="ARBA00051712"/>
    </source>
</evidence>
<accession>A0A212TCW7</accession>
<dbReference type="GO" id="GO:0009089">
    <property type="term" value="P:lysine biosynthetic process via diaminopimelate"/>
    <property type="evidence" value="ECO:0007669"/>
    <property type="project" value="UniProtKB-UniRule"/>
</dbReference>
<feature type="binding site" evidence="9">
    <location>
        <begin position="80"/>
        <end position="81"/>
    </location>
    <ligand>
        <name>substrate</name>
    </ligand>
</feature>
<dbReference type="PANTHER" id="PTHR31689:SF0">
    <property type="entry name" value="DIAMINOPIMELATE EPIMERASE"/>
    <property type="match status" value="1"/>
</dbReference>
<comment type="pathway">
    <text evidence="1 9">Amino-acid biosynthesis; L-lysine biosynthesis via DAP pathway; DL-2,6-diaminopimelate from LL-2,6-diaminopimelate: step 1/1.</text>
</comment>
<evidence type="ECO:0000313" key="11">
    <source>
        <dbReference type="EMBL" id="SNC63869.1"/>
    </source>
</evidence>
<name>A0A212TCW7_9BURK</name>
<keyword evidence="12" id="KW-1185">Reference proteome</keyword>
<dbReference type="RefSeq" id="WP_088812824.1">
    <property type="nucleotide sequence ID" value="NZ_FYEX01000001.1"/>
</dbReference>
<dbReference type="AlphaFoldDB" id="A0A212TCW7"/>
<dbReference type="NCBIfam" id="TIGR00652">
    <property type="entry name" value="DapF"/>
    <property type="match status" value="1"/>
</dbReference>
<dbReference type="PANTHER" id="PTHR31689">
    <property type="entry name" value="DIAMINOPIMELATE EPIMERASE, CHLOROPLASTIC"/>
    <property type="match status" value="1"/>
</dbReference>
<dbReference type="InterPro" id="IPR018510">
    <property type="entry name" value="DAP_epimerase_AS"/>
</dbReference>
<dbReference type="OrthoDB" id="9805408at2"/>
<comment type="function">
    <text evidence="9">Catalyzes the stereoinversion of LL-2,6-diaminopimelate (L,L-DAP) to meso-diaminopimelate (meso-DAP), a precursor of L-lysine and an essential component of the bacterial peptidoglycan.</text>
</comment>
<evidence type="ECO:0000256" key="9">
    <source>
        <dbReference type="HAMAP-Rule" id="MF_00197"/>
    </source>
</evidence>
<dbReference type="Gene3D" id="3.10.310.10">
    <property type="entry name" value="Diaminopimelate Epimerase, Chain A, domain 1"/>
    <property type="match status" value="2"/>
</dbReference>
<keyword evidence="4 9" id="KW-0963">Cytoplasm</keyword>
<dbReference type="Pfam" id="PF01678">
    <property type="entry name" value="DAP_epimerase"/>
    <property type="match status" value="2"/>
</dbReference>
<evidence type="ECO:0000313" key="12">
    <source>
        <dbReference type="Proteomes" id="UP000197215"/>
    </source>
</evidence>
<feature type="binding site" evidence="9">
    <location>
        <position position="170"/>
    </location>
    <ligand>
        <name>substrate</name>
    </ligand>
</feature>
<comment type="subunit">
    <text evidence="9">Homodimer.</text>
</comment>
<dbReference type="FunFam" id="3.10.310.10:FF:000001">
    <property type="entry name" value="Diaminopimelate epimerase"/>
    <property type="match status" value="1"/>
</dbReference>
<dbReference type="EC" id="5.1.1.7" evidence="3 9"/>
<feature type="binding site" evidence="9">
    <location>
        <begin position="221"/>
        <end position="222"/>
    </location>
    <ligand>
        <name>substrate</name>
    </ligand>
</feature>
<reference evidence="11 12" key="1">
    <citation type="submission" date="2017-06" db="EMBL/GenBank/DDBJ databases">
        <authorList>
            <person name="Kim H.J."/>
            <person name="Triplett B.A."/>
        </authorList>
    </citation>
    <scope>NUCLEOTIDE SEQUENCE [LARGE SCALE GENOMIC DNA]</scope>
    <source>
        <strain evidence="11 12">MWH-VicM1</strain>
    </source>
</reference>
<keyword evidence="5 9" id="KW-0028">Amino-acid biosynthesis</keyword>
<dbReference type="PROSITE" id="PS01326">
    <property type="entry name" value="DAP_EPIMERASE"/>
    <property type="match status" value="1"/>
</dbReference>
<evidence type="ECO:0000256" key="4">
    <source>
        <dbReference type="ARBA" id="ARBA00022490"/>
    </source>
</evidence>
<protein>
    <recommendedName>
        <fullName evidence="3 9">Diaminopimelate epimerase</fullName>
        <shortName evidence="9">DAP epimerase</shortName>
        <ecNumber evidence="3 9">5.1.1.7</ecNumber>
    </recommendedName>
    <alternativeName>
        <fullName evidence="9">PLP-independent amino acid racemase</fullName>
    </alternativeName>
</protein>
<dbReference type="HAMAP" id="MF_00197">
    <property type="entry name" value="DAP_epimerase"/>
    <property type="match status" value="1"/>
</dbReference>
<dbReference type="GO" id="GO:0005829">
    <property type="term" value="C:cytosol"/>
    <property type="evidence" value="ECO:0007669"/>
    <property type="project" value="TreeGrafter"/>
</dbReference>
<proteinExistence type="inferred from homology"/>
<evidence type="ECO:0000256" key="7">
    <source>
        <dbReference type="ARBA" id="ARBA00023235"/>
    </source>
</evidence>
<evidence type="ECO:0000256" key="10">
    <source>
        <dbReference type="PROSITE-ProRule" id="PRU10125"/>
    </source>
</evidence>